<evidence type="ECO:0000313" key="2">
    <source>
        <dbReference type="EMBL" id="SPQ19532.1"/>
    </source>
</evidence>
<dbReference type="Proteomes" id="UP000289323">
    <property type="component" value="Unassembled WGS sequence"/>
</dbReference>
<proteinExistence type="predicted"/>
<feature type="region of interest" description="Disordered" evidence="1">
    <location>
        <begin position="214"/>
        <end position="234"/>
    </location>
</feature>
<sequence length="318" mass="36702">MESLLSISSLEHRHRDTFIHAVTNVLSSPIAEATYTQIVDGLPLADVARDVYHGCLRAGFDVATLQMDSQLVHDYQSAPPGSSLFTMRLIELVARAVHQFGVWLYQQDTNHHKNDELGLWRPSETKLRFYPRTYPSTLFCHEWYRDYDQYPEGIADCVGYWAEARIFGGVVLFDRRDPGVPHAVYLHPDRSDVIYRIYRLLDDQKQELVQFLLADNNGPGPGGTPQPPPQQQQKCPLPLLPSVANRQRVDPESPIAATGIYRDPWERRLRPPNDGDARLKDVTDTFNYLSREDWREAKKRAGRERAERIRRRAVERRN</sequence>
<feature type="region of interest" description="Disordered" evidence="1">
    <location>
        <begin position="296"/>
        <end position="318"/>
    </location>
</feature>
<name>A0A3S4D109_9PEZI</name>
<reference evidence="2 3" key="1">
    <citation type="submission" date="2018-04" db="EMBL/GenBank/DDBJ databases">
        <authorList>
            <person name="Huttner S."/>
            <person name="Dainat J."/>
        </authorList>
    </citation>
    <scope>NUCLEOTIDE SEQUENCE [LARGE SCALE GENOMIC DNA]</scope>
</reference>
<dbReference type="AlphaFoldDB" id="A0A3S4D109"/>
<accession>A0A3S4D109</accession>
<gene>
    <name evidence="2" type="ORF">TT172_LOCUS1951</name>
</gene>
<protein>
    <submittedName>
        <fullName evidence="2">Cc630507-e438-4ed9-9a18-5ee6fec8540b</fullName>
    </submittedName>
</protein>
<organism evidence="2 3">
    <name type="scientific">Thermothielavioides terrestris</name>
    <dbReference type="NCBI Taxonomy" id="2587410"/>
    <lineage>
        <taxon>Eukaryota</taxon>
        <taxon>Fungi</taxon>
        <taxon>Dikarya</taxon>
        <taxon>Ascomycota</taxon>
        <taxon>Pezizomycotina</taxon>
        <taxon>Sordariomycetes</taxon>
        <taxon>Sordariomycetidae</taxon>
        <taxon>Sordariales</taxon>
        <taxon>Chaetomiaceae</taxon>
        <taxon>Thermothielavioides</taxon>
    </lineage>
</organism>
<evidence type="ECO:0000256" key="1">
    <source>
        <dbReference type="SAM" id="MobiDB-lite"/>
    </source>
</evidence>
<feature type="compositionally biased region" description="Basic residues" evidence="1">
    <location>
        <begin position="297"/>
        <end position="318"/>
    </location>
</feature>
<evidence type="ECO:0000313" key="3">
    <source>
        <dbReference type="Proteomes" id="UP000289323"/>
    </source>
</evidence>
<dbReference type="EMBL" id="OUUZ01000001">
    <property type="protein sequence ID" value="SPQ19532.1"/>
    <property type="molecule type" value="Genomic_DNA"/>
</dbReference>